<feature type="signal peptide" evidence="1">
    <location>
        <begin position="1"/>
        <end position="25"/>
    </location>
</feature>
<organism evidence="2 3">
    <name type="scientific">Portunus trituberculatus</name>
    <name type="common">Swimming crab</name>
    <name type="synonym">Neptunus trituberculatus</name>
    <dbReference type="NCBI Taxonomy" id="210409"/>
    <lineage>
        <taxon>Eukaryota</taxon>
        <taxon>Metazoa</taxon>
        <taxon>Ecdysozoa</taxon>
        <taxon>Arthropoda</taxon>
        <taxon>Crustacea</taxon>
        <taxon>Multicrustacea</taxon>
        <taxon>Malacostraca</taxon>
        <taxon>Eumalacostraca</taxon>
        <taxon>Eucarida</taxon>
        <taxon>Decapoda</taxon>
        <taxon>Pleocyemata</taxon>
        <taxon>Brachyura</taxon>
        <taxon>Eubrachyura</taxon>
        <taxon>Portunoidea</taxon>
        <taxon>Portunidae</taxon>
        <taxon>Portuninae</taxon>
        <taxon>Portunus</taxon>
    </lineage>
</organism>
<protein>
    <recommendedName>
        <fullName evidence="4">Secreted protein</fullName>
    </recommendedName>
</protein>
<keyword evidence="1" id="KW-0732">Signal</keyword>
<dbReference type="EMBL" id="VSRR010064023">
    <property type="protein sequence ID" value="MPC83962.1"/>
    <property type="molecule type" value="Genomic_DNA"/>
</dbReference>
<name>A0A5B7IJG2_PORTR</name>
<dbReference type="Proteomes" id="UP000324222">
    <property type="component" value="Unassembled WGS sequence"/>
</dbReference>
<comment type="caution">
    <text evidence="2">The sequence shown here is derived from an EMBL/GenBank/DDBJ whole genome shotgun (WGS) entry which is preliminary data.</text>
</comment>
<evidence type="ECO:0000313" key="3">
    <source>
        <dbReference type="Proteomes" id="UP000324222"/>
    </source>
</evidence>
<proteinExistence type="predicted"/>
<feature type="chain" id="PRO_5023077256" description="Secreted protein" evidence="1">
    <location>
        <begin position="26"/>
        <end position="65"/>
    </location>
</feature>
<dbReference type="AlphaFoldDB" id="A0A5B7IJG2"/>
<evidence type="ECO:0008006" key="4">
    <source>
        <dbReference type="Google" id="ProtNLM"/>
    </source>
</evidence>
<gene>
    <name evidence="2" type="ORF">E2C01_078685</name>
</gene>
<reference evidence="2 3" key="1">
    <citation type="submission" date="2019-05" db="EMBL/GenBank/DDBJ databases">
        <title>Another draft genome of Portunus trituberculatus and its Hox gene families provides insights of decapod evolution.</title>
        <authorList>
            <person name="Jeong J.-H."/>
            <person name="Song I."/>
            <person name="Kim S."/>
            <person name="Choi T."/>
            <person name="Kim D."/>
            <person name="Ryu S."/>
            <person name="Kim W."/>
        </authorList>
    </citation>
    <scope>NUCLEOTIDE SEQUENCE [LARGE SCALE GENOMIC DNA]</scope>
    <source>
        <tissue evidence="2">Muscle</tissue>
    </source>
</reference>
<evidence type="ECO:0000256" key="1">
    <source>
        <dbReference type="SAM" id="SignalP"/>
    </source>
</evidence>
<keyword evidence="3" id="KW-1185">Reference proteome</keyword>
<evidence type="ECO:0000313" key="2">
    <source>
        <dbReference type="EMBL" id="MPC83962.1"/>
    </source>
</evidence>
<accession>A0A5B7IJG2</accession>
<sequence>MPKERCNSHLFALFVLHLLYCAGGGGEVQGVRVPPCGRSWMRLYGWEGRVWVYIGKNESPMTTHR</sequence>